<evidence type="ECO:0000256" key="2">
    <source>
        <dbReference type="ARBA" id="ARBA00023315"/>
    </source>
</evidence>
<sequence>MTLLGRAVLPILEDRGLVVRGLRTRDARDLERVLLAHREWLQPWEATLPHGQGRWNVRGSVRSMLEQAQEGKSLPFVMEHEGELVGQLTVGNIQYGAVMAGTIGYWISPEVAGRGFTPTAVALVTDYCFQEIGLHRMEICIRPENAASLRVVEKLGFTYEGRRNRYIHIDGDWRDHYCYGIIHETVPEGVLNRWKSGRVDPTLAQRPASGPFA</sequence>
<evidence type="ECO:0000256" key="1">
    <source>
        <dbReference type="ARBA" id="ARBA00022679"/>
    </source>
</evidence>
<keyword evidence="6" id="KW-1185">Reference proteome</keyword>
<dbReference type="EMBL" id="JBHUNF010000002">
    <property type="protein sequence ID" value="MFD2674345.1"/>
    <property type="molecule type" value="Genomic_DNA"/>
</dbReference>
<dbReference type="EC" id="2.3.-.-" evidence="5"/>
<dbReference type="InterPro" id="IPR016181">
    <property type="entry name" value="Acyl_CoA_acyltransferase"/>
</dbReference>
<comment type="caution">
    <text evidence="5">The sequence shown here is derived from an EMBL/GenBank/DDBJ whole genome shotgun (WGS) entry which is preliminary data.</text>
</comment>
<keyword evidence="1 5" id="KW-0808">Transferase</keyword>
<evidence type="ECO:0000256" key="3">
    <source>
        <dbReference type="ARBA" id="ARBA00038502"/>
    </source>
</evidence>
<evidence type="ECO:0000313" key="5">
    <source>
        <dbReference type="EMBL" id="MFD2674345.1"/>
    </source>
</evidence>
<dbReference type="InterPro" id="IPR051531">
    <property type="entry name" value="N-acetyltransferase"/>
</dbReference>
<dbReference type="Gene3D" id="3.40.630.30">
    <property type="match status" value="1"/>
</dbReference>
<dbReference type="SUPFAM" id="SSF55729">
    <property type="entry name" value="Acyl-CoA N-acyltransferases (Nat)"/>
    <property type="match status" value="1"/>
</dbReference>
<name>A0ABW5RHV3_9MICO</name>
<dbReference type="Proteomes" id="UP001597453">
    <property type="component" value="Unassembled WGS sequence"/>
</dbReference>
<organism evidence="5 6">
    <name type="scientific">Gulosibacter bifidus</name>
    <dbReference type="NCBI Taxonomy" id="272239"/>
    <lineage>
        <taxon>Bacteria</taxon>
        <taxon>Bacillati</taxon>
        <taxon>Actinomycetota</taxon>
        <taxon>Actinomycetes</taxon>
        <taxon>Micrococcales</taxon>
        <taxon>Microbacteriaceae</taxon>
        <taxon>Gulosibacter</taxon>
    </lineage>
</organism>
<reference evidence="6" key="1">
    <citation type="journal article" date="2019" name="Int. J. Syst. Evol. Microbiol.">
        <title>The Global Catalogue of Microorganisms (GCM) 10K type strain sequencing project: providing services to taxonomists for standard genome sequencing and annotation.</title>
        <authorList>
            <consortium name="The Broad Institute Genomics Platform"/>
            <consortium name="The Broad Institute Genome Sequencing Center for Infectious Disease"/>
            <person name="Wu L."/>
            <person name="Ma J."/>
        </authorList>
    </citation>
    <scope>NUCLEOTIDE SEQUENCE [LARGE SCALE GENOMIC DNA]</scope>
    <source>
        <strain evidence="6">TISTR 1511</strain>
    </source>
</reference>
<dbReference type="InterPro" id="IPR000182">
    <property type="entry name" value="GNAT_dom"/>
</dbReference>
<feature type="domain" description="N-acetyltransferase" evidence="4">
    <location>
        <begin position="17"/>
        <end position="184"/>
    </location>
</feature>
<gene>
    <name evidence="5" type="ORF">ACFSUQ_03395</name>
</gene>
<comment type="similarity">
    <text evidence="3">Belongs to the acetyltransferase family. RimJ subfamily.</text>
</comment>
<dbReference type="Pfam" id="PF13302">
    <property type="entry name" value="Acetyltransf_3"/>
    <property type="match status" value="1"/>
</dbReference>
<proteinExistence type="inferred from homology"/>
<dbReference type="PANTHER" id="PTHR43792:SF8">
    <property type="entry name" value="[RIBOSOMAL PROTEIN US5]-ALANINE N-ACETYLTRANSFERASE"/>
    <property type="match status" value="1"/>
</dbReference>
<dbReference type="RefSeq" id="WP_066056886.1">
    <property type="nucleotide sequence ID" value="NZ_JBHUNF010000002.1"/>
</dbReference>
<accession>A0ABW5RHV3</accession>
<dbReference type="GO" id="GO:0016746">
    <property type="term" value="F:acyltransferase activity"/>
    <property type="evidence" value="ECO:0007669"/>
    <property type="project" value="UniProtKB-KW"/>
</dbReference>
<dbReference type="PANTHER" id="PTHR43792">
    <property type="entry name" value="GNAT FAMILY, PUTATIVE (AFU_ORTHOLOGUE AFUA_3G00765)-RELATED-RELATED"/>
    <property type="match status" value="1"/>
</dbReference>
<evidence type="ECO:0000313" key="6">
    <source>
        <dbReference type="Proteomes" id="UP001597453"/>
    </source>
</evidence>
<keyword evidence="2 5" id="KW-0012">Acyltransferase</keyword>
<protein>
    <submittedName>
        <fullName evidence="5">GNAT family N-acetyltransferase</fullName>
        <ecNumber evidence="5">2.3.-.-</ecNumber>
    </submittedName>
</protein>
<dbReference type="PROSITE" id="PS51186">
    <property type="entry name" value="GNAT"/>
    <property type="match status" value="1"/>
</dbReference>
<evidence type="ECO:0000259" key="4">
    <source>
        <dbReference type="PROSITE" id="PS51186"/>
    </source>
</evidence>